<evidence type="ECO:0000256" key="16">
    <source>
        <dbReference type="SAM" id="Coils"/>
    </source>
</evidence>
<gene>
    <name evidence="14" type="primary">atpC</name>
    <name evidence="19" type="ORF">CR205_17060</name>
</gene>
<feature type="domain" description="ATP synthase epsilon subunit C-terminal" evidence="17">
    <location>
        <begin position="87"/>
        <end position="131"/>
    </location>
</feature>
<comment type="subcellular location">
    <subcellularLocation>
        <location evidence="2 14">Cell membrane</location>
        <topology evidence="2 14">Peripheral membrane protein</topology>
    </subcellularLocation>
</comment>
<proteinExistence type="inferred from homology"/>
<keyword evidence="10 14" id="KW-0139">CF(1)</keyword>
<organism evidence="19 20">
    <name type="scientific">Alteribacter lacisalsi</name>
    <dbReference type="NCBI Taxonomy" id="2045244"/>
    <lineage>
        <taxon>Bacteria</taxon>
        <taxon>Bacillati</taxon>
        <taxon>Bacillota</taxon>
        <taxon>Bacilli</taxon>
        <taxon>Bacillales</taxon>
        <taxon>Bacillaceae</taxon>
        <taxon>Alteribacter</taxon>
    </lineage>
</organism>
<comment type="function">
    <text evidence="1 14">Produces ATP from ADP in the presence of a proton gradient across the membrane.</text>
</comment>
<dbReference type="InterPro" id="IPR036794">
    <property type="entry name" value="ATP_F1_dsu/esu_C_sf"/>
</dbReference>
<dbReference type="RefSeq" id="WP_110521354.1">
    <property type="nucleotide sequence ID" value="NZ_PDOF01000003.1"/>
</dbReference>
<dbReference type="Pfam" id="PF00401">
    <property type="entry name" value="ATP-synt_DE"/>
    <property type="match status" value="1"/>
</dbReference>
<accession>A0A2W0HH07</accession>
<keyword evidence="7 14" id="KW-0375">Hydrogen ion transport</keyword>
<feature type="coiled-coil region" evidence="16">
    <location>
        <begin position="90"/>
        <end position="117"/>
    </location>
</feature>
<comment type="caution">
    <text evidence="19">The sequence shown here is derived from an EMBL/GenBank/DDBJ whole genome shotgun (WGS) entry which is preliminary data.</text>
</comment>
<evidence type="ECO:0000256" key="5">
    <source>
        <dbReference type="ARBA" id="ARBA00022448"/>
    </source>
</evidence>
<evidence type="ECO:0000256" key="14">
    <source>
        <dbReference type="HAMAP-Rule" id="MF_00530"/>
    </source>
</evidence>
<dbReference type="NCBIfam" id="NF009980">
    <property type="entry name" value="PRK13446.1"/>
    <property type="match status" value="1"/>
</dbReference>
<dbReference type="PANTHER" id="PTHR13822">
    <property type="entry name" value="ATP SYNTHASE DELTA/EPSILON CHAIN"/>
    <property type="match status" value="1"/>
</dbReference>
<keyword evidence="5 14" id="KW-0813">Transport</keyword>
<name>A0A2W0HH07_9BACI</name>
<dbReference type="Gene3D" id="2.60.15.10">
    <property type="entry name" value="F0F1 ATP synthase delta/epsilon subunit, N-terminal"/>
    <property type="match status" value="1"/>
</dbReference>
<evidence type="ECO:0000256" key="9">
    <source>
        <dbReference type="ARBA" id="ARBA00023136"/>
    </source>
</evidence>
<dbReference type="AlphaFoldDB" id="A0A2W0HH07"/>
<feature type="domain" description="ATP synthase F1 complex delta/epsilon subunit N-terminal" evidence="18">
    <location>
        <begin position="4"/>
        <end position="82"/>
    </location>
</feature>
<dbReference type="NCBIfam" id="TIGR01216">
    <property type="entry name" value="ATP_synt_epsi"/>
    <property type="match status" value="1"/>
</dbReference>
<dbReference type="NCBIfam" id="NF001846">
    <property type="entry name" value="PRK00571.1-3"/>
    <property type="match status" value="1"/>
</dbReference>
<keyword evidence="16" id="KW-0175">Coiled coil</keyword>
<dbReference type="InterPro" id="IPR036771">
    <property type="entry name" value="ATPsynth_dsu/esu_N"/>
</dbReference>
<dbReference type="CDD" id="cd12152">
    <property type="entry name" value="F1-ATPase_delta"/>
    <property type="match status" value="1"/>
</dbReference>
<evidence type="ECO:0000256" key="7">
    <source>
        <dbReference type="ARBA" id="ARBA00022781"/>
    </source>
</evidence>
<dbReference type="InterPro" id="IPR001469">
    <property type="entry name" value="ATP_synth_F1_dsu/esu"/>
</dbReference>
<dbReference type="InterPro" id="IPR020546">
    <property type="entry name" value="ATP_synth_F1_dsu/esu_N"/>
</dbReference>
<dbReference type="GO" id="GO:0005524">
    <property type="term" value="F:ATP binding"/>
    <property type="evidence" value="ECO:0007669"/>
    <property type="project" value="UniProtKB-UniRule"/>
</dbReference>
<keyword evidence="8 14" id="KW-0406">Ion transport</keyword>
<evidence type="ECO:0000256" key="8">
    <source>
        <dbReference type="ARBA" id="ARBA00023065"/>
    </source>
</evidence>
<evidence type="ECO:0000256" key="12">
    <source>
        <dbReference type="ARBA" id="ARBA00030215"/>
    </source>
</evidence>
<sequence>MKTMQVNVVTPDGSVYEAEANLVSVKAHDGELGVLPGHIPLVTPLRIGPVRIKKDSKVDLVAVNGGFMEVRRDEVNILAESAELPTDIDVARARAARERAQRRLDEAKKDNIDFRRAELALKRAINRLEVTGN</sequence>
<evidence type="ECO:0000259" key="18">
    <source>
        <dbReference type="Pfam" id="PF02823"/>
    </source>
</evidence>
<dbReference type="Gene3D" id="1.20.5.440">
    <property type="entry name" value="ATP synthase delta/epsilon subunit, C-terminal domain"/>
    <property type="match status" value="1"/>
</dbReference>
<evidence type="ECO:0000313" key="19">
    <source>
        <dbReference type="EMBL" id="PYZ96079.1"/>
    </source>
</evidence>
<keyword evidence="11 14" id="KW-0066">ATP synthesis</keyword>
<dbReference type="OrthoDB" id="9804110at2"/>
<dbReference type="HAMAP" id="MF_00530">
    <property type="entry name" value="ATP_synth_epsil_bac"/>
    <property type="match status" value="1"/>
</dbReference>
<keyword evidence="20" id="KW-1185">Reference proteome</keyword>
<evidence type="ECO:0000256" key="11">
    <source>
        <dbReference type="ARBA" id="ARBA00023310"/>
    </source>
</evidence>
<dbReference type="FunFam" id="1.20.5.440:FF:000001">
    <property type="entry name" value="ATP synthase epsilon chain"/>
    <property type="match status" value="1"/>
</dbReference>
<dbReference type="EMBL" id="PDOF01000003">
    <property type="protein sequence ID" value="PYZ96079.1"/>
    <property type="molecule type" value="Genomic_DNA"/>
</dbReference>
<dbReference type="SUPFAM" id="SSF46604">
    <property type="entry name" value="Epsilon subunit of F1F0-ATP synthase C-terminal domain"/>
    <property type="match status" value="1"/>
</dbReference>
<keyword evidence="6 14" id="KW-1003">Cell membrane</keyword>
<evidence type="ECO:0000256" key="13">
    <source>
        <dbReference type="ARBA" id="ARBA00031795"/>
    </source>
</evidence>
<dbReference type="NCBIfam" id="NF009977">
    <property type="entry name" value="PRK13442.1"/>
    <property type="match status" value="1"/>
</dbReference>
<dbReference type="GO" id="GO:0045259">
    <property type="term" value="C:proton-transporting ATP synthase complex"/>
    <property type="evidence" value="ECO:0007669"/>
    <property type="project" value="UniProtKB-KW"/>
</dbReference>
<evidence type="ECO:0000259" key="17">
    <source>
        <dbReference type="Pfam" id="PF00401"/>
    </source>
</evidence>
<keyword evidence="9 14" id="KW-0472">Membrane</keyword>
<evidence type="ECO:0000256" key="4">
    <source>
        <dbReference type="ARBA" id="ARBA00014480"/>
    </source>
</evidence>
<comment type="subunit">
    <text evidence="14 15">F-type ATPases have 2 components, CF(1) - the catalytic core - and CF(0) - the membrane proton channel. CF(1) has five subunits: alpha(3), beta(3), gamma(1), delta(1), epsilon(1). CF(0) has three main subunits: a, b and c.</text>
</comment>
<evidence type="ECO:0000256" key="6">
    <source>
        <dbReference type="ARBA" id="ARBA00022475"/>
    </source>
</evidence>
<dbReference type="PANTHER" id="PTHR13822:SF10">
    <property type="entry name" value="ATP SYNTHASE EPSILON CHAIN, CHLOROPLASTIC"/>
    <property type="match status" value="1"/>
</dbReference>
<evidence type="ECO:0000256" key="2">
    <source>
        <dbReference type="ARBA" id="ARBA00004202"/>
    </source>
</evidence>
<dbReference type="GO" id="GO:0046933">
    <property type="term" value="F:proton-transporting ATP synthase activity, rotational mechanism"/>
    <property type="evidence" value="ECO:0007669"/>
    <property type="project" value="UniProtKB-UniRule"/>
</dbReference>
<dbReference type="GO" id="GO:0005886">
    <property type="term" value="C:plasma membrane"/>
    <property type="evidence" value="ECO:0007669"/>
    <property type="project" value="UniProtKB-SubCell"/>
</dbReference>
<evidence type="ECO:0000256" key="3">
    <source>
        <dbReference type="ARBA" id="ARBA00005712"/>
    </source>
</evidence>
<evidence type="ECO:0000256" key="15">
    <source>
        <dbReference type="RuleBase" id="RU003656"/>
    </source>
</evidence>
<dbReference type="FunFam" id="2.60.15.10:FF:000001">
    <property type="entry name" value="ATP synthase epsilon chain"/>
    <property type="match status" value="1"/>
</dbReference>
<dbReference type="Proteomes" id="UP000248066">
    <property type="component" value="Unassembled WGS sequence"/>
</dbReference>
<comment type="similarity">
    <text evidence="3 14 15">Belongs to the ATPase epsilon chain family.</text>
</comment>
<evidence type="ECO:0000313" key="20">
    <source>
        <dbReference type="Proteomes" id="UP000248066"/>
    </source>
</evidence>
<protein>
    <recommendedName>
        <fullName evidence="4 14">ATP synthase epsilon chain</fullName>
    </recommendedName>
    <alternativeName>
        <fullName evidence="13 14">ATP synthase F1 sector epsilon subunit</fullName>
    </alternativeName>
    <alternativeName>
        <fullName evidence="12 14">F-ATPase epsilon subunit</fullName>
    </alternativeName>
</protein>
<dbReference type="Pfam" id="PF02823">
    <property type="entry name" value="ATP-synt_DE_N"/>
    <property type="match status" value="1"/>
</dbReference>
<reference evidence="19 20" key="1">
    <citation type="submission" date="2017-10" db="EMBL/GenBank/DDBJ databases">
        <title>Bacillus sp. nov., a halophilic bacterium isolated from a Yangshapao Lake.</title>
        <authorList>
            <person name="Wang H."/>
        </authorList>
    </citation>
    <scope>NUCLEOTIDE SEQUENCE [LARGE SCALE GENOMIC DNA]</scope>
    <source>
        <strain evidence="19 20">YSP-3</strain>
    </source>
</reference>
<evidence type="ECO:0000256" key="1">
    <source>
        <dbReference type="ARBA" id="ARBA00003543"/>
    </source>
</evidence>
<dbReference type="SUPFAM" id="SSF51344">
    <property type="entry name" value="Epsilon subunit of F1F0-ATP synthase N-terminal domain"/>
    <property type="match status" value="1"/>
</dbReference>
<dbReference type="InterPro" id="IPR020547">
    <property type="entry name" value="ATP_synth_F1_esu_C"/>
</dbReference>
<evidence type="ECO:0000256" key="10">
    <source>
        <dbReference type="ARBA" id="ARBA00023196"/>
    </source>
</evidence>